<evidence type="ECO:0000256" key="3">
    <source>
        <dbReference type="ARBA" id="ARBA00023306"/>
    </source>
</evidence>
<dbReference type="InterPro" id="IPR007170">
    <property type="entry name" value="SpoVG"/>
</dbReference>
<protein>
    <submittedName>
        <fullName evidence="4">Transcriptional regulator</fullName>
    </submittedName>
</protein>
<keyword evidence="5" id="KW-1185">Reference proteome</keyword>
<dbReference type="OrthoDB" id="9796286at2"/>
<reference evidence="4 5" key="1">
    <citation type="submission" date="2020-01" db="EMBL/GenBank/DDBJ databases">
        <title>Whole genome sequence of Heliobacterium gestii DSM 11169.</title>
        <authorList>
            <person name="Kyndt J.A."/>
            <person name="Meyer T.E."/>
        </authorList>
    </citation>
    <scope>NUCLEOTIDE SEQUENCE [LARGE SCALE GENOMIC DNA]</scope>
    <source>
        <strain evidence="4 5">DSM 11169</strain>
    </source>
</reference>
<keyword evidence="3" id="KW-0131">Cell cycle</keyword>
<keyword evidence="1" id="KW-0132">Cell division</keyword>
<organism evidence="4 5">
    <name type="scientific">Heliomicrobium gestii</name>
    <name type="common">Heliobacterium gestii</name>
    <dbReference type="NCBI Taxonomy" id="2699"/>
    <lineage>
        <taxon>Bacteria</taxon>
        <taxon>Bacillati</taxon>
        <taxon>Bacillota</taxon>
        <taxon>Clostridia</taxon>
        <taxon>Eubacteriales</taxon>
        <taxon>Heliobacteriaceae</taxon>
        <taxon>Heliomicrobium</taxon>
    </lineage>
</organism>
<comment type="caution">
    <text evidence="4">The sequence shown here is derived from an EMBL/GenBank/DDBJ whole genome shotgun (WGS) entry which is preliminary data.</text>
</comment>
<dbReference type="GO" id="GO:0000917">
    <property type="term" value="P:division septum assembly"/>
    <property type="evidence" value="ECO:0007669"/>
    <property type="project" value="UniProtKB-KW"/>
</dbReference>
<keyword evidence="2" id="KW-0717">Septation</keyword>
<dbReference type="Gene3D" id="3.30.1120.40">
    <property type="entry name" value="Stage V sporulation protein G"/>
    <property type="match status" value="1"/>
</dbReference>
<dbReference type="Proteomes" id="UP000471031">
    <property type="component" value="Unassembled WGS sequence"/>
</dbReference>
<dbReference type="InterPro" id="IPR036751">
    <property type="entry name" value="SpoVG_sf"/>
</dbReference>
<gene>
    <name evidence="4" type="ORF">GTO89_04670</name>
</gene>
<proteinExistence type="predicted"/>
<dbReference type="EMBL" id="WXEX01000003">
    <property type="protein sequence ID" value="MZP42334.1"/>
    <property type="molecule type" value="Genomic_DNA"/>
</dbReference>
<evidence type="ECO:0000313" key="4">
    <source>
        <dbReference type="EMBL" id="MZP42334.1"/>
    </source>
</evidence>
<dbReference type="SUPFAM" id="SSF160537">
    <property type="entry name" value="SpoVG-like"/>
    <property type="match status" value="1"/>
</dbReference>
<evidence type="ECO:0000256" key="1">
    <source>
        <dbReference type="ARBA" id="ARBA00022618"/>
    </source>
</evidence>
<dbReference type="Pfam" id="PF04026">
    <property type="entry name" value="SpoVG"/>
    <property type="match status" value="1"/>
</dbReference>
<dbReference type="AlphaFoldDB" id="A0A845LAK6"/>
<evidence type="ECO:0000313" key="5">
    <source>
        <dbReference type="Proteomes" id="UP000471031"/>
    </source>
</evidence>
<dbReference type="PANTHER" id="PTHR38429:SF1">
    <property type="entry name" value="SEPTATION PROTEIN SPOVG-RELATED"/>
    <property type="match status" value="1"/>
</dbReference>
<dbReference type="RefSeq" id="WP_161261025.1">
    <property type="nucleotide sequence ID" value="NZ_JAFBDC010000006.1"/>
</dbReference>
<name>A0A845LAK6_HELGE</name>
<evidence type="ECO:0000256" key="2">
    <source>
        <dbReference type="ARBA" id="ARBA00023210"/>
    </source>
</evidence>
<sequence length="91" mass="10002">MTDVSLNRINLNGPVKALVSVTFDDAFAVHEIKVVEGKKGLFIAMPSQVSPEGIYQDIVHPISQEARDSLSKAVFDAFHLFIIESKGNKEC</sequence>
<accession>A0A845LAK6</accession>
<dbReference type="GO" id="GO:0030435">
    <property type="term" value="P:sporulation resulting in formation of a cellular spore"/>
    <property type="evidence" value="ECO:0007669"/>
    <property type="project" value="InterPro"/>
</dbReference>
<dbReference type="PANTHER" id="PTHR38429">
    <property type="entry name" value="SEPTATION PROTEIN SPOVG-RELATED"/>
    <property type="match status" value="1"/>
</dbReference>